<dbReference type="AlphaFoldDB" id="A0A645ENG6"/>
<evidence type="ECO:0000313" key="1">
    <source>
        <dbReference type="EMBL" id="MPN02986.1"/>
    </source>
</evidence>
<dbReference type="EMBL" id="VSSQ01048941">
    <property type="protein sequence ID" value="MPN02986.1"/>
    <property type="molecule type" value="Genomic_DNA"/>
</dbReference>
<proteinExistence type="predicted"/>
<reference evidence="1" key="1">
    <citation type="submission" date="2019-08" db="EMBL/GenBank/DDBJ databases">
        <authorList>
            <person name="Kucharzyk K."/>
            <person name="Murdoch R.W."/>
            <person name="Higgins S."/>
            <person name="Loffler F."/>
        </authorList>
    </citation>
    <scope>NUCLEOTIDE SEQUENCE</scope>
</reference>
<accession>A0A645ENG6</accession>
<protein>
    <submittedName>
        <fullName evidence="1">Uncharacterized protein</fullName>
    </submittedName>
</protein>
<sequence length="267" mass="30376">MDQPLQLGGVLRVHVDQFLAQHALNAVFRRVDRLDSVVVIEAALDGAEQRSVDHGRRAAAQRDDRVDICHGVYPLIYRSIGPCSSIRYGPSPSYQIRQGWGNASFGILGNFPVLSVTKTKKHAVVSRVQDSRIELSRKDAVVLQNPRAQRGDRANRLHLSPAAPVKDQLQLVVRRIVKELSHLFQQRLLKVFVCKRKIALKDHNLRVERNKYALERRGKPVRNVFGNLATERVPRTGGLKHIRVFNRLNRPSTERALLIPRRVAREQ</sequence>
<name>A0A645ENG6_9ZZZZ</name>
<organism evidence="1">
    <name type="scientific">bioreactor metagenome</name>
    <dbReference type="NCBI Taxonomy" id="1076179"/>
    <lineage>
        <taxon>unclassified sequences</taxon>
        <taxon>metagenomes</taxon>
        <taxon>ecological metagenomes</taxon>
    </lineage>
</organism>
<gene>
    <name evidence="1" type="ORF">SDC9_150207</name>
</gene>
<comment type="caution">
    <text evidence="1">The sequence shown here is derived from an EMBL/GenBank/DDBJ whole genome shotgun (WGS) entry which is preliminary data.</text>
</comment>